<organism evidence="1 2">
    <name type="scientific">Alcaligenes endophyticus</name>
    <dbReference type="NCBI Taxonomy" id="1929088"/>
    <lineage>
        <taxon>Bacteria</taxon>
        <taxon>Pseudomonadati</taxon>
        <taxon>Pseudomonadota</taxon>
        <taxon>Betaproteobacteria</taxon>
        <taxon>Burkholderiales</taxon>
        <taxon>Alcaligenaceae</taxon>
        <taxon>Alcaligenes</taxon>
    </lineage>
</organism>
<evidence type="ECO:0000313" key="2">
    <source>
        <dbReference type="Proteomes" id="UP001168613"/>
    </source>
</evidence>
<protein>
    <submittedName>
        <fullName evidence="1">Uncharacterized protein</fullName>
    </submittedName>
</protein>
<name>A0ABT8EEF6_9BURK</name>
<keyword evidence="2" id="KW-1185">Reference proteome</keyword>
<sequence>MRLIVFLIVLLNLALFAYGQGFFGVAPSELGREYRQFQERNPEKIKLGVPQSTLD</sequence>
<dbReference type="EMBL" id="JAJHNU010000001">
    <property type="protein sequence ID" value="MDN4119671.1"/>
    <property type="molecule type" value="Genomic_DNA"/>
</dbReference>
<reference evidence="1" key="1">
    <citation type="submission" date="2021-11" db="EMBL/GenBank/DDBJ databases">
        <title>Draft genome sequence of Alcaligenes endophyticus type strain CCUG 75668T.</title>
        <authorList>
            <person name="Salva-Serra F."/>
            <person name="Duran R.E."/>
            <person name="Seeger M."/>
            <person name="Moore E.R.B."/>
            <person name="Jaen-Luchoro D."/>
        </authorList>
    </citation>
    <scope>NUCLEOTIDE SEQUENCE</scope>
    <source>
        <strain evidence="1">CCUG 75668</strain>
    </source>
</reference>
<proteinExistence type="predicted"/>
<evidence type="ECO:0000313" key="1">
    <source>
        <dbReference type="EMBL" id="MDN4119671.1"/>
    </source>
</evidence>
<dbReference type="RefSeq" id="WP_266124590.1">
    <property type="nucleotide sequence ID" value="NZ_JAJHNU010000001.1"/>
</dbReference>
<accession>A0ABT8EEF6</accession>
<gene>
    <name evidence="1" type="ORF">LMS43_00060</name>
</gene>
<dbReference type="Proteomes" id="UP001168613">
    <property type="component" value="Unassembled WGS sequence"/>
</dbReference>
<comment type="caution">
    <text evidence="1">The sequence shown here is derived from an EMBL/GenBank/DDBJ whole genome shotgun (WGS) entry which is preliminary data.</text>
</comment>